<keyword evidence="2" id="KW-1185">Reference proteome</keyword>
<dbReference type="Gene3D" id="3.40.50.300">
    <property type="entry name" value="P-loop containing nucleotide triphosphate hydrolases"/>
    <property type="match status" value="1"/>
</dbReference>
<dbReference type="SUPFAM" id="SSF52540">
    <property type="entry name" value="P-loop containing nucleoside triphosphate hydrolases"/>
    <property type="match status" value="1"/>
</dbReference>
<sequence length="240" mass="25479">MARQMPLDLAHRPALGRGDFLVSQANAQAVALIDAWRDWPGGRLALIGPASSGKTHLAHVWMAESGAARIEAADLGAGMVPGLAAQGSVVVEDADRLAGLDPEQRRAAEGALFHLLNLVAAEGGRLLVTGRTPPASWSIDTPDLASRLQSLALARISAPDDMLLSSVMIKLFADRQLPVMPEVVNYLVERIDRSFAAAERAVAGLDAHALGERRRISRRLAAEYLGEVDDTDETGDAPGE</sequence>
<dbReference type="GO" id="GO:0006270">
    <property type="term" value="P:DNA replication initiation"/>
    <property type="evidence" value="ECO:0007669"/>
    <property type="project" value="TreeGrafter"/>
</dbReference>
<gene>
    <name evidence="1" type="ORF">H0I76_04170</name>
</gene>
<dbReference type="EMBL" id="JAEHHL010000001">
    <property type="protein sequence ID" value="MBK0398376.1"/>
    <property type="molecule type" value="Genomic_DNA"/>
</dbReference>
<dbReference type="GO" id="GO:0003688">
    <property type="term" value="F:DNA replication origin binding"/>
    <property type="evidence" value="ECO:0007669"/>
    <property type="project" value="TreeGrafter"/>
</dbReference>
<dbReference type="PANTHER" id="PTHR30050">
    <property type="entry name" value="CHROMOSOMAL REPLICATION INITIATOR PROTEIN DNAA"/>
    <property type="match status" value="1"/>
</dbReference>
<dbReference type="InterPro" id="IPR027417">
    <property type="entry name" value="P-loop_NTPase"/>
</dbReference>
<evidence type="ECO:0000313" key="2">
    <source>
        <dbReference type="Proteomes" id="UP000655420"/>
    </source>
</evidence>
<dbReference type="PANTHER" id="PTHR30050:SF5">
    <property type="entry name" value="DNAA REGULATORY INACTIVATOR HDA"/>
    <property type="match status" value="1"/>
</dbReference>
<dbReference type="GO" id="GO:0005886">
    <property type="term" value="C:plasma membrane"/>
    <property type="evidence" value="ECO:0007669"/>
    <property type="project" value="TreeGrafter"/>
</dbReference>
<reference evidence="1" key="1">
    <citation type="submission" date="2020-12" db="EMBL/GenBank/DDBJ databases">
        <title>Bacterial taxonomy.</title>
        <authorList>
            <person name="Pan X."/>
        </authorList>
    </citation>
    <scope>NUCLEOTIDE SEQUENCE</scope>
    <source>
        <strain evidence="1">M0105</strain>
    </source>
</reference>
<dbReference type="Proteomes" id="UP000655420">
    <property type="component" value="Unassembled WGS sequence"/>
</dbReference>
<proteinExistence type="predicted"/>
<dbReference type="RefSeq" id="WP_200607866.1">
    <property type="nucleotide sequence ID" value="NZ_JAEHHL010000001.1"/>
</dbReference>
<accession>A0A8J7M4W8</accession>
<protein>
    <submittedName>
        <fullName evidence="1">Chromosomal replication initiator DnaA</fullName>
    </submittedName>
</protein>
<dbReference type="Gene3D" id="1.10.8.60">
    <property type="match status" value="1"/>
</dbReference>
<comment type="caution">
    <text evidence="1">The sequence shown here is derived from an EMBL/GenBank/DDBJ whole genome shotgun (WGS) entry which is preliminary data.</text>
</comment>
<evidence type="ECO:0000313" key="1">
    <source>
        <dbReference type="EMBL" id="MBK0398376.1"/>
    </source>
</evidence>
<dbReference type="AlphaFoldDB" id="A0A8J7M4W8"/>
<organism evidence="1 2">
    <name type="scientific">Thermohalobaculum xanthum</name>
    <dbReference type="NCBI Taxonomy" id="2753746"/>
    <lineage>
        <taxon>Bacteria</taxon>
        <taxon>Pseudomonadati</taxon>
        <taxon>Pseudomonadota</taxon>
        <taxon>Alphaproteobacteria</taxon>
        <taxon>Rhodobacterales</taxon>
        <taxon>Paracoccaceae</taxon>
        <taxon>Thermohalobaculum</taxon>
    </lineage>
</organism>
<name>A0A8J7M4W8_9RHOB</name>